<evidence type="ECO:0000313" key="5">
    <source>
        <dbReference type="EMBL" id="PQB03933.1"/>
    </source>
</evidence>
<dbReference type="Pfam" id="PF08220">
    <property type="entry name" value="HTH_DeoR"/>
    <property type="match status" value="1"/>
</dbReference>
<sequence>MEGVNQRQMQILTELNESGFVKVFQLCEKFDVSSVTIRKDLTFLEKKGLLFRTHGGASKQSLYAFERNLLEKESLQVDQKKEIAEEALKYVRNNDNIIMASGTTVQYLARMLSDFSKLTVLTTSLYISIELCKHPLLNVIQVGGSVRKSSKSVVGPIAEQILSDYSCNTLFLGVDGIDAEYGLTTSNSMEAHLNKTMINCSEKVVVLTDSSKIGKRSFGKIAETEQVHVLITDAGIKKKHRQAFEDKGIEVIVAG</sequence>
<dbReference type="OrthoDB" id="9797223at2"/>
<keyword evidence="3" id="KW-0804">Transcription</keyword>
<dbReference type="InterPro" id="IPR018356">
    <property type="entry name" value="Tscrpt_reg_HTH_DeoR_CS"/>
</dbReference>
<dbReference type="InterPro" id="IPR001034">
    <property type="entry name" value="DeoR_HTH"/>
</dbReference>
<accession>A0A2S7KMZ5</accession>
<comment type="caution">
    <text evidence="5">The sequence shown here is derived from an EMBL/GenBank/DDBJ whole genome shotgun (WGS) entry which is preliminary data.</text>
</comment>
<feature type="domain" description="HTH deoR-type" evidence="4">
    <location>
        <begin position="4"/>
        <end position="59"/>
    </location>
</feature>
<keyword evidence="6" id="KW-1185">Reference proteome</keyword>
<dbReference type="SUPFAM" id="SSF46785">
    <property type="entry name" value="Winged helix' DNA-binding domain"/>
    <property type="match status" value="1"/>
</dbReference>
<dbReference type="AlphaFoldDB" id="A0A2S7KMZ5"/>
<evidence type="ECO:0000259" key="4">
    <source>
        <dbReference type="PROSITE" id="PS51000"/>
    </source>
</evidence>
<dbReference type="GO" id="GO:0003677">
    <property type="term" value="F:DNA binding"/>
    <property type="evidence" value="ECO:0007669"/>
    <property type="project" value="UniProtKB-KW"/>
</dbReference>
<evidence type="ECO:0000256" key="2">
    <source>
        <dbReference type="ARBA" id="ARBA00023125"/>
    </source>
</evidence>
<dbReference type="PROSITE" id="PS00894">
    <property type="entry name" value="HTH_DEOR_1"/>
    <property type="match status" value="1"/>
</dbReference>
<evidence type="ECO:0000256" key="1">
    <source>
        <dbReference type="ARBA" id="ARBA00023015"/>
    </source>
</evidence>
<dbReference type="InterPro" id="IPR036388">
    <property type="entry name" value="WH-like_DNA-bd_sf"/>
</dbReference>
<keyword evidence="1" id="KW-0805">Transcription regulation</keyword>
<protein>
    <submittedName>
        <fullName evidence="5">Transcriptional regulator</fullName>
    </submittedName>
</protein>
<dbReference type="SMART" id="SM01134">
    <property type="entry name" value="DeoRC"/>
    <property type="match status" value="1"/>
</dbReference>
<dbReference type="Proteomes" id="UP000239800">
    <property type="component" value="Unassembled WGS sequence"/>
</dbReference>
<dbReference type="PANTHER" id="PTHR30363">
    <property type="entry name" value="HTH-TYPE TRANSCRIPTIONAL REGULATOR SRLR-RELATED"/>
    <property type="match status" value="1"/>
</dbReference>
<dbReference type="InterPro" id="IPR014036">
    <property type="entry name" value="DeoR-like_C"/>
</dbReference>
<gene>
    <name evidence="5" type="ORF">BST85_02685</name>
</gene>
<reference evidence="5 6" key="1">
    <citation type="submission" date="2016-11" db="EMBL/GenBank/DDBJ databases">
        <title>Trade-off between light-utilization and light-protection in marine flavobacteria.</title>
        <authorList>
            <person name="Kumagai Y."/>
        </authorList>
    </citation>
    <scope>NUCLEOTIDE SEQUENCE [LARGE SCALE GENOMIC DNA]</scope>
    <source>
        <strain evidence="5 6">NBRC 107741</strain>
    </source>
</reference>
<dbReference type="Gene3D" id="3.40.50.1360">
    <property type="match status" value="1"/>
</dbReference>
<evidence type="ECO:0000313" key="6">
    <source>
        <dbReference type="Proteomes" id="UP000239800"/>
    </source>
</evidence>
<evidence type="ECO:0000256" key="3">
    <source>
        <dbReference type="ARBA" id="ARBA00023163"/>
    </source>
</evidence>
<dbReference type="GO" id="GO:0003700">
    <property type="term" value="F:DNA-binding transcription factor activity"/>
    <property type="evidence" value="ECO:0007669"/>
    <property type="project" value="InterPro"/>
</dbReference>
<dbReference type="SMART" id="SM00420">
    <property type="entry name" value="HTH_DEOR"/>
    <property type="match status" value="1"/>
</dbReference>
<name>A0A2S7KMZ5_9FLAO</name>
<dbReference type="PROSITE" id="PS51000">
    <property type="entry name" value="HTH_DEOR_2"/>
    <property type="match status" value="1"/>
</dbReference>
<dbReference type="PANTHER" id="PTHR30363:SF44">
    <property type="entry name" value="AGA OPERON TRANSCRIPTIONAL REPRESSOR-RELATED"/>
    <property type="match status" value="1"/>
</dbReference>
<dbReference type="SUPFAM" id="SSF100950">
    <property type="entry name" value="NagB/RpiA/CoA transferase-like"/>
    <property type="match status" value="1"/>
</dbReference>
<organism evidence="5 6">
    <name type="scientific">Aureitalea marina</name>
    <dbReference type="NCBI Taxonomy" id="930804"/>
    <lineage>
        <taxon>Bacteria</taxon>
        <taxon>Pseudomonadati</taxon>
        <taxon>Bacteroidota</taxon>
        <taxon>Flavobacteriia</taxon>
        <taxon>Flavobacteriales</taxon>
        <taxon>Flavobacteriaceae</taxon>
        <taxon>Aureitalea</taxon>
    </lineage>
</organism>
<dbReference type="InterPro" id="IPR050313">
    <property type="entry name" value="Carb_Metab_HTH_regulators"/>
</dbReference>
<dbReference type="PRINTS" id="PR00037">
    <property type="entry name" value="HTHLACR"/>
</dbReference>
<keyword evidence="2" id="KW-0238">DNA-binding</keyword>
<dbReference type="InterPro" id="IPR037171">
    <property type="entry name" value="NagB/RpiA_transferase-like"/>
</dbReference>
<dbReference type="InterPro" id="IPR036390">
    <property type="entry name" value="WH_DNA-bd_sf"/>
</dbReference>
<proteinExistence type="predicted"/>
<dbReference type="Gene3D" id="1.10.10.10">
    <property type="entry name" value="Winged helix-like DNA-binding domain superfamily/Winged helix DNA-binding domain"/>
    <property type="match status" value="1"/>
</dbReference>
<dbReference type="EMBL" id="MQUB01000001">
    <property type="protein sequence ID" value="PQB03933.1"/>
    <property type="molecule type" value="Genomic_DNA"/>
</dbReference>
<dbReference type="Pfam" id="PF00455">
    <property type="entry name" value="DeoRC"/>
    <property type="match status" value="1"/>
</dbReference>